<dbReference type="GO" id="GO:0005524">
    <property type="term" value="F:ATP binding"/>
    <property type="evidence" value="ECO:0007669"/>
    <property type="project" value="UniProtKB-KW"/>
</dbReference>
<evidence type="ECO:0000256" key="7">
    <source>
        <dbReference type="ARBA" id="ARBA00023098"/>
    </source>
</evidence>
<dbReference type="NCBIfam" id="NF004344">
    <property type="entry name" value="PRK05724.1"/>
    <property type="match status" value="1"/>
</dbReference>
<accession>A0A9J6PA95</accession>
<dbReference type="EMBL" id="JAGSOJ010000005">
    <property type="protein sequence ID" value="MCM1992301.1"/>
    <property type="molecule type" value="Genomic_DNA"/>
</dbReference>
<evidence type="ECO:0000256" key="1">
    <source>
        <dbReference type="ARBA" id="ARBA00004956"/>
    </source>
</evidence>
<keyword evidence="6 10" id="KW-0067">ATP-binding</keyword>
<dbReference type="PRINTS" id="PR01069">
    <property type="entry name" value="ACCCTRFRASEA"/>
</dbReference>
<dbReference type="AlphaFoldDB" id="A0A9J6PA95"/>
<evidence type="ECO:0000256" key="8">
    <source>
        <dbReference type="ARBA" id="ARBA00023160"/>
    </source>
</evidence>
<dbReference type="GO" id="GO:2001295">
    <property type="term" value="P:malonyl-CoA biosynthetic process"/>
    <property type="evidence" value="ECO:0007669"/>
    <property type="project" value="UniProtKB-UniRule"/>
</dbReference>
<evidence type="ECO:0000256" key="6">
    <source>
        <dbReference type="ARBA" id="ARBA00022840"/>
    </source>
</evidence>
<reference evidence="12" key="1">
    <citation type="journal article" date="2021" name="mSystems">
        <title>Bacteria and Archaea Synergistically Convert Glycine Betaine to Biogenic Methane in the Formosa Cold Seep of the South China Sea.</title>
        <authorList>
            <person name="Li L."/>
            <person name="Zhang W."/>
            <person name="Zhang S."/>
            <person name="Song L."/>
            <person name="Sun Q."/>
            <person name="Zhang H."/>
            <person name="Xiang H."/>
            <person name="Dong X."/>
        </authorList>
    </citation>
    <scope>NUCLEOTIDE SEQUENCE</scope>
    <source>
        <strain evidence="12">ZWT</strain>
    </source>
</reference>
<dbReference type="GO" id="GO:0009317">
    <property type="term" value="C:acetyl-CoA carboxylase complex"/>
    <property type="evidence" value="ECO:0007669"/>
    <property type="project" value="InterPro"/>
</dbReference>
<organism evidence="12 13">
    <name type="scientific">Oceanirhabdus seepicola</name>
    <dbReference type="NCBI Taxonomy" id="2828781"/>
    <lineage>
        <taxon>Bacteria</taxon>
        <taxon>Bacillati</taxon>
        <taxon>Bacillota</taxon>
        <taxon>Clostridia</taxon>
        <taxon>Eubacteriales</taxon>
        <taxon>Clostridiaceae</taxon>
        <taxon>Oceanirhabdus</taxon>
    </lineage>
</organism>
<dbReference type="GO" id="GO:0006633">
    <property type="term" value="P:fatty acid biosynthetic process"/>
    <property type="evidence" value="ECO:0007669"/>
    <property type="project" value="UniProtKB-KW"/>
</dbReference>
<comment type="subcellular location">
    <subcellularLocation>
        <location evidence="10">Cytoplasm</location>
    </subcellularLocation>
</comment>
<proteinExistence type="inferred from homology"/>
<reference evidence="12" key="2">
    <citation type="submission" date="2021-04" db="EMBL/GenBank/DDBJ databases">
        <authorList>
            <person name="Dong X."/>
        </authorList>
    </citation>
    <scope>NUCLEOTIDE SEQUENCE</scope>
    <source>
        <strain evidence="12">ZWT</strain>
    </source>
</reference>
<evidence type="ECO:0000256" key="4">
    <source>
        <dbReference type="ARBA" id="ARBA00022741"/>
    </source>
</evidence>
<name>A0A9J6PA95_9CLOT</name>
<dbReference type="PANTHER" id="PTHR42853">
    <property type="entry name" value="ACETYL-COENZYME A CARBOXYLASE CARBOXYL TRANSFERASE SUBUNIT ALPHA"/>
    <property type="match status" value="1"/>
</dbReference>
<dbReference type="NCBIfam" id="TIGR00513">
    <property type="entry name" value="accA"/>
    <property type="match status" value="1"/>
</dbReference>
<evidence type="ECO:0000256" key="2">
    <source>
        <dbReference type="ARBA" id="ARBA00022516"/>
    </source>
</evidence>
<keyword evidence="3 10" id="KW-0808">Transferase</keyword>
<evidence type="ECO:0000313" key="12">
    <source>
        <dbReference type="EMBL" id="MCM1992301.1"/>
    </source>
</evidence>
<keyword evidence="12" id="KW-0436">Ligase</keyword>
<dbReference type="PANTHER" id="PTHR42853:SF3">
    <property type="entry name" value="ACETYL-COENZYME A CARBOXYLASE CARBOXYL TRANSFERASE SUBUNIT ALPHA, CHLOROPLASTIC"/>
    <property type="match status" value="1"/>
</dbReference>
<comment type="function">
    <text evidence="10">Component of the acetyl coenzyme A carboxylase (ACC) complex. First, biotin carboxylase catalyzes the carboxylation of biotin on its carrier protein (BCCP) and then the CO(2) group is transferred by the carboxyltransferase to acetyl-CoA to form malonyl-CoA.</text>
</comment>
<evidence type="ECO:0000256" key="3">
    <source>
        <dbReference type="ARBA" id="ARBA00022679"/>
    </source>
</evidence>
<dbReference type="HAMAP" id="MF_00823">
    <property type="entry name" value="AcetylCoA_CT_alpha"/>
    <property type="match status" value="1"/>
</dbReference>
<dbReference type="InterPro" id="IPR011763">
    <property type="entry name" value="COA_CT_C"/>
</dbReference>
<evidence type="ECO:0000256" key="5">
    <source>
        <dbReference type="ARBA" id="ARBA00022832"/>
    </source>
</evidence>
<dbReference type="GO" id="GO:0016743">
    <property type="term" value="F:carboxyl- or carbamoyltransferase activity"/>
    <property type="evidence" value="ECO:0007669"/>
    <property type="project" value="UniProtKB-UniRule"/>
</dbReference>
<dbReference type="RefSeq" id="WP_250861458.1">
    <property type="nucleotide sequence ID" value="NZ_JAGSOJ010000005.1"/>
</dbReference>
<keyword evidence="13" id="KW-1185">Reference proteome</keyword>
<dbReference type="InterPro" id="IPR029045">
    <property type="entry name" value="ClpP/crotonase-like_dom_sf"/>
</dbReference>
<gene>
    <name evidence="10" type="primary">accA</name>
    <name evidence="12" type="ORF">KDK92_21465</name>
</gene>
<keyword evidence="7 10" id="KW-0443">Lipid metabolism</keyword>
<feature type="domain" description="CoA carboxyltransferase C-terminal" evidence="11">
    <location>
        <begin position="36"/>
        <end position="290"/>
    </location>
</feature>
<sequence>MVLDFEKKLYDLRDKIEELKKVSEEQGLDLSAEIGLMEKRLDSMKEDVYTKLSAWQKVKIARLNERPTAMEYIEAVFDDFIELHGDRGYADDHAIVGGLATLNGINVTVIGIQKGRDTKENIYRNFGMPHPEGYRKALRLMKQAEKFNRPIICLVDTPGAYCGIGAEERGQGEAIARNLMEMANLKTPIVSIIIGEGGSGGALALAVADEVWMLEHSIYSILSPEGFATILFKDASRASEAAETMKITSEELLNFGIIDRIIKEPLGGAHKDKAAVCEKMKENLVETVTRLQMETTESLLTKRYSKFRQMGEFME</sequence>
<keyword evidence="2 10" id="KW-0444">Lipid biosynthesis</keyword>
<dbReference type="Gene3D" id="3.90.226.10">
    <property type="entry name" value="2-enoyl-CoA Hydratase, Chain A, domain 1"/>
    <property type="match status" value="1"/>
</dbReference>
<comment type="catalytic activity">
    <reaction evidence="9 10">
        <text>N(6)-carboxybiotinyl-L-lysyl-[protein] + acetyl-CoA = N(6)-biotinyl-L-lysyl-[protein] + malonyl-CoA</text>
        <dbReference type="Rhea" id="RHEA:54728"/>
        <dbReference type="Rhea" id="RHEA-COMP:10505"/>
        <dbReference type="Rhea" id="RHEA-COMP:10506"/>
        <dbReference type="ChEBI" id="CHEBI:57288"/>
        <dbReference type="ChEBI" id="CHEBI:57384"/>
        <dbReference type="ChEBI" id="CHEBI:83144"/>
        <dbReference type="ChEBI" id="CHEBI:83145"/>
        <dbReference type="EC" id="2.1.3.15"/>
    </reaction>
</comment>
<evidence type="ECO:0000313" key="13">
    <source>
        <dbReference type="Proteomes" id="UP001056429"/>
    </source>
</evidence>
<dbReference type="SUPFAM" id="SSF52096">
    <property type="entry name" value="ClpP/crotonase"/>
    <property type="match status" value="1"/>
</dbReference>
<keyword evidence="4 10" id="KW-0547">Nucleotide-binding</keyword>
<dbReference type="PROSITE" id="PS50989">
    <property type="entry name" value="COA_CT_CTER"/>
    <property type="match status" value="1"/>
</dbReference>
<dbReference type="InterPro" id="IPR001095">
    <property type="entry name" value="Acetyl_CoA_COase_a_su"/>
</dbReference>
<evidence type="ECO:0000259" key="11">
    <source>
        <dbReference type="PROSITE" id="PS50989"/>
    </source>
</evidence>
<comment type="subunit">
    <text evidence="10">Acetyl-CoA carboxylase is a heterohexamer composed of biotin carboxyl carrier protein (AccB), biotin carboxylase (AccC) and two subunits each of ACCase subunit alpha (AccA) and ACCase subunit beta (AccD).</text>
</comment>
<dbReference type="Pfam" id="PF03255">
    <property type="entry name" value="ACCA"/>
    <property type="match status" value="1"/>
</dbReference>
<keyword evidence="5 10" id="KW-0276">Fatty acid metabolism</keyword>
<dbReference type="NCBIfam" id="NF041504">
    <property type="entry name" value="AccA_sub"/>
    <property type="match status" value="1"/>
</dbReference>
<dbReference type="EC" id="2.1.3.15" evidence="10"/>
<comment type="similarity">
    <text evidence="10">Belongs to the AccA family.</text>
</comment>
<dbReference type="Proteomes" id="UP001056429">
    <property type="component" value="Unassembled WGS sequence"/>
</dbReference>
<dbReference type="GO" id="GO:0003989">
    <property type="term" value="F:acetyl-CoA carboxylase activity"/>
    <property type="evidence" value="ECO:0007669"/>
    <property type="project" value="InterPro"/>
</dbReference>
<keyword evidence="10" id="KW-0963">Cytoplasm</keyword>
<comment type="pathway">
    <text evidence="1 10">Lipid metabolism; malonyl-CoA biosynthesis; malonyl-CoA from acetyl-CoA: step 1/1.</text>
</comment>
<protein>
    <recommendedName>
        <fullName evidence="10">Acetyl-coenzyme A carboxylase carboxyl transferase subunit alpha</fullName>
        <shortName evidence="10">ACCase subunit alpha</shortName>
        <shortName evidence="10">Acetyl-CoA carboxylase carboxyltransferase subunit alpha</shortName>
        <ecNumber evidence="10">2.1.3.15</ecNumber>
    </recommendedName>
</protein>
<keyword evidence="8 10" id="KW-0275">Fatty acid biosynthesis</keyword>
<evidence type="ECO:0000256" key="10">
    <source>
        <dbReference type="HAMAP-Rule" id="MF_00823"/>
    </source>
</evidence>
<evidence type="ECO:0000256" key="9">
    <source>
        <dbReference type="ARBA" id="ARBA00049152"/>
    </source>
</evidence>
<comment type="caution">
    <text evidence="12">The sequence shown here is derived from an EMBL/GenBank/DDBJ whole genome shotgun (WGS) entry which is preliminary data.</text>
</comment>